<evidence type="ECO:0000256" key="5">
    <source>
        <dbReference type="SAM" id="Phobius"/>
    </source>
</evidence>
<dbReference type="PANTHER" id="PTHR30566:SF5">
    <property type="entry name" value="MECHANOSENSITIVE ION CHANNEL PROTEIN 1, MITOCHONDRIAL-RELATED"/>
    <property type="match status" value="1"/>
</dbReference>
<evidence type="ECO:0000256" key="2">
    <source>
        <dbReference type="ARBA" id="ARBA00022692"/>
    </source>
</evidence>
<gene>
    <name evidence="7" type="ORF">N425_13400</name>
</gene>
<evidence type="ECO:0000256" key="3">
    <source>
        <dbReference type="ARBA" id="ARBA00022989"/>
    </source>
</evidence>
<reference evidence="7 8" key="1">
    <citation type="submission" date="2013-11" db="EMBL/GenBank/DDBJ databases">
        <title>Single cell genomics of uncultured Tannerella BU063 (oral taxon 286).</title>
        <authorList>
            <person name="Beall C.J."/>
            <person name="Campbell A.G."/>
            <person name="Griffen A.L."/>
            <person name="Podar M."/>
            <person name="Leys E.J."/>
        </authorList>
    </citation>
    <scope>NUCLEOTIDE SEQUENCE [LARGE SCALE GENOMIC DNA]</scope>
    <source>
        <strain evidence="7">Cell 2</strain>
    </source>
</reference>
<dbReference type="InterPro" id="IPR006685">
    <property type="entry name" value="MscS_channel_2nd"/>
</dbReference>
<feature type="domain" description="Mechanosensitive ion channel MscS" evidence="6">
    <location>
        <begin position="100"/>
        <end position="174"/>
    </location>
</feature>
<keyword evidence="2 5" id="KW-0812">Transmembrane</keyword>
<keyword evidence="4 5" id="KW-0472">Membrane</keyword>
<comment type="caution">
    <text evidence="7">The sequence shown here is derived from an EMBL/GenBank/DDBJ whole genome shotgun (WGS) entry which is preliminary data.</text>
</comment>
<dbReference type="PANTHER" id="PTHR30566">
    <property type="entry name" value="YNAI-RELATED MECHANOSENSITIVE ION CHANNEL"/>
    <property type="match status" value="1"/>
</dbReference>
<dbReference type="InterPro" id="IPR023408">
    <property type="entry name" value="MscS_beta-dom_sf"/>
</dbReference>
<organism evidence="7 8">
    <name type="scientific">Tannerella sp. oral taxon BU063 isolate Cell 2</name>
    <dbReference type="NCBI Taxonomy" id="1411148"/>
    <lineage>
        <taxon>Bacteria</taxon>
        <taxon>Pseudomonadati</taxon>
        <taxon>Bacteroidota</taxon>
        <taxon>Bacteroidia</taxon>
        <taxon>Bacteroidales</taxon>
        <taxon>Tannerellaceae</taxon>
        <taxon>Tannerella</taxon>
    </lineage>
</organism>
<feature type="transmembrane region" description="Helical" evidence="5">
    <location>
        <begin position="59"/>
        <end position="77"/>
    </location>
</feature>
<dbReference type="SUPFAM" id="SSF50182">
    <property type="entry name" value="Sm-like ribonucleoproteins"/>
    <property type="match status" value="1"/>
</dbReference>
<name>W2C0T1_9BACT</name>
<feature type="transmembrane region" description="Helical" evidence="5">
    <location>
        <begin position="20"/>
        <end position="39"/>
    </location>
</feature>
<keyword evidence="3 5" id="KW-1133">Transmembrane helix</keyword>
<evidence type="ECO:0000313" key="8">
    <source>
        <dbReference type="Proteomes" id="UP000018837"/>
    </source>
</evidence>
<dbReference type="Pfam" id="PF00924">
    <property type="entry name" value="MS_channel_2nd"/>
    <property type="match status" value="1"/>
</dbReference>
<dbReference type="GO" id="GO:0016020">
    <property type="term" value="C:membrane"/>
    <property type="evidence" value="ECO:0007669"/>
    <property type="project" value="UniProtKB-SubCell"/>
</dbReference>
<proteinExistence type="predicted"/>
<dbReference type="Gene3D" id="3.30.70.100">
    <property type="match status" value="1"/>
</dbReference>
<dbReference type="Gene3D" id="1.10.287.1260">
    <property type="match status" value="1"/>
</dbReference>
<sequence length="296" mass="34091">MLTAATLPDFGLNLDADFHSKVILSVIVLVGVWLARVLILHMVWRSTTNHKVRYRWKRALSYAAPACLFLFVALVWINAFRHVSTYLGLLSAGIAIALKDLLENMAGWLFIVIRKPFAVGDRVQIGDDRGDIIDIRLFQFTILEIGNRIDAEQSTGRIIHIPNGRVFTMPQANYDQGFRYIWNEVRVRLTFDSNWQRAREILLEVLNRYGGDVVLDAEQGLNEASKMYYVHYQHLTPIVYIALMEDGITLTGRYLCEPRRIRSTESAIWEDLLTTFATHNDIRWAYPTRRLVGYGD</sequence>
<evidence type="ECO:0000256" key="4">
    <source>
        <dbReference type="ARBA" id="ARBA00023136"/>
    </source>
</evidence>
<evidence type="ECO:0000313" key="7">
    <source>
        <dbReference type="EMBL" id="ETK00814.1"/>
    </source>
</evidence>
<dbReference type="AlphaFoldDB" id="W2C0T1"/>
<dbReference type="Gene3D" id="2.30.30.60">
    <property type="match status" value="1"/>
</dbReference>
<comment type="subcellular location">
    <subcellularLocation>
        <location evidence="1">Membrane</location>
    </subcellularLocation>
</comment>
<protein>
    <submittedName>
        <fullName evidence="7">Small mechanosensitive ion channel protein MscS</fullName>
    </submittedName>
</protein>
<dbReference type="InterPro" id="IPR010920">
    <property type="entry name" value="LSM_dom_sf"/>
</dbReference>
<dbReference type="Proteomes" id="UP000018837">
    <property type="component" value="Unassembled WGS sequence"/>
</dbReference>
<dbReference type="GO" id="GO:0008381">
    <property type="term" value="F:mechanosensitive monoatomic ion channel activity"/>
    <property type="evidence" value="ECO:0007669"/>
    <property type="project" value="UniProtKB-ARBA"/>
</dbReference>
<evidence type="ECO:0000256" key="1">
    <source>
        <dbReference type="ARBA" id="ARBA00004370"/>
    </source>
</evidence>
<dbReference type="EMBL" id="AYUF01000495">
    <property type="protein sequence ID" value="ETK00814.1"/>
    <property type="molecule type" value="Genomic_DNA"/>
</dbReference>
<evidence type="ECO:0000259" key="6">
    <source>
        <dbReference type="Pfam" id="PF00924"/>
    </source>
</evidence>
<accession>W2C0T1</accession>
<dbReference type="PATRIC" id="fig|1411148.3.peg.2249"/>